<evidence type="ECO:0000256" key="3">
    <source>
        <dbReference type="ARBA" id="ARBA00022723"/>
    </source>
</evidence>
<dbReference type="PROSITE" id="PS51404">
    <property type="entry name" value="DYP_PEROXIDASE"/>
    <property type="match status" value="1"/>
</dbReference>
<evidence type="ECO:0000259" key="8">
    <source>
        <dbReference type="Pfam" id="PF20628"/>
    </source>
</evidence>
<keyword evidence="3" id="KW-0479">Metal-binding</keyword>
<dbReference type="OrthoDB" id="3251355at2"/>
<evidence type="ECO:0000256" key="6">
    <source>
        <dbReference type="ARBA" id="ARBA00025737"/>
    </source>
</evidence>
<dbReference type="InterPro" id="IPR006314">
    <property type="entry name" value="Dyp_peroxidase"/>
</dbReference>
<organism evidence="9 10">
    <name type="scientific">Gynuella sunshinyii YC6258</name>
    <dbReference type="NCBI Taxonomy" id="1445510"/>
    <lineage>
        <taxon>Bacteria</taxon>
        <taxon>Pseudomonadati</taxon>
        <taxon>Pseudomonadota</taxon>
        <taxon>Gammaproteobacteria</taxon>
        <taxon>Oceanospirillales</taxon>
        <taxon>Saccharospirillaceae</taxon>
        <taxon>Gynuella</taxon>
    </lineage>
</organism>
<dbReference type="Proteomes" id="UP000032266">
    <property type="component" value="Chromosome"/>
</dbReference>
<evidence type="ECO:0000313" key="10">
    <source>
        <dbReference type="Proteomes" id="UP000032266"/>
    </source>
</evidence>
<feature type="domain" description="Dyp-type peroxidase C-terminal" evidence="8">
    <location>
        <begin position="125"/>
        <end position="283"/>
    </location>
</feature>
<dbReference type="GO" id="GO:0004601">
    <property type="term" value="F:peroxidase activity"/>
    <property type="evidence" value="ECO:0007669"/>
    <property type="project" value="UniProtKB-KW"/>
</dbReference>
<dbReference type="GO" id="GO:0020037">
    <property type="term" value="F:heme binding"/>
    <property type="evidence" value="ECO:0007669"/>
    <property type="project" value="InterPro"/>
</dbReference>
<dbReference type="Pfam" id="PF20628">
    <property type="entry name" value="Dyp_perox_C"/>
    <property type="match status" value="1"/>
</dbReference>
<feature type="domain" description="Dyp-type peroxidase N-terminal" evidence="7">
    <location>
        <begin position="46"/>
        <end position="121"/>
    </location>
</feature>
<evidence type="ECO:0000256" key="4">
    <source>
        <dbReference type="ARBA" id="ARBA00023002"/>
    </source>
</evidence>
<dbReference type="InterPro" id="IPR048327">
    <property type="entry name" value="Dyp_perox_N"/>
</dbReference>
<accession>A0A0C5VEL8</accession>
<protein>
    <submittedName>
        <fullName evidence="9">Putative iron-dependent peroxidase</fullName>
    </submittedName>
</protein>
<keyword evidence="4" id="KW-0560">Oxidoreductase</keyword>
<gene>
    <name evidence="9" type="ORF">YC6258_00957</name>
</gene>
<dbReference type="HOGENOM" id="CLU_044178_3_0_6"/>
<dbReference type="KEGG" id="gsn:YC6258_00957"/>
<dbReference type="Pfam" id="PF04261">
    <property type="entry name" value="Dyp_perox_N"/>
    <property type="match status" value="1"/>
</dbReference>
<dbReference type="SUPFAM" id="SSF54909">
    <property type="entry name" value="Dimeric alpha+beta barrel"/>
    <property type="match status" value="1"/>
</dbReference>
<dbReference type="STRING" id="1445510.YC6258_00957"/>
<dbReference type="InterPro" id="IPR048328">
    <property type="entry name" value="Dyp_perox_C"/>
</dbReference>
<dbReference type="InterPro" id="IPR011008">
    <property type="entry name" value="Dimeric_a/b-barrel"/>
</dbReference>
<dbReference type="NCBIfam" id="TIGR01413">
    <property type="entry name" value="Dyp_perox_fam"/>
    <property type="match status" value="1"/>
</dbReference>
<dbReference type="RefSeq" id="WP_052830044.1">
    <property type="nucleotide sequence ID" value="NZ_CP007142.1"/>
</dbReference>
<name>A0A0C5VEL8_9GAMM</name>
<proteinExistence type="inferred from homology"/>
<keyword evidence="5" id="KW-0408">Iron</keyword>
<reference evidence="9 10" key="1">
    <citation type="submission" date="2014-01" db="EMBL/GenBank/DDBJ databases">
        <title>Full genme sequencing of cellulolytic bacterium Gynuella sunshinyii YC6258T gen. nov., sp. nov.</title>
        <authorList>
            <person name="Khan H."/>
            <person name="Chung E.J."/>
            <person name="Chung Y.R."/>
        </authorList>
    </citation>
    <scope>NUCLEOTIDE SEQUENCE [LARGE SCALE GENOMIC DNA]</scope>
    <source>
        <strain evidence="9 10">YC6258</strain>
    </source>
</reference>
<dbReference type="PANTHER" id="PTHR30521">
    <property type="entry name" value="DEFERROCHELATASE/PEROXIDASE"/>
    <property type="match status" value="1"/>
</dbReference>
<dbReference type="PANTHER" id="PTHR30521:SF0">
    <property type="entry name" value="DYP-TYPE PEROXIDASE FAMILY PROTEIN"/>
    <property type="match status" value="1"/>
</dbReference>
<dbReference type="GO" id="GO:0046872">
    <property type="term" value="F:metal ion binding"/>
    <property type="evidence" value="ECO:0007669"/>
    <property type="project" value="UniProtKB-KW"/>
</dbReference>
<comment type="cofactor">
    <cofactor evidence="1">
        <name>heme b</name>
        <dbReference type="ChEBI" id="CHEBI:60344"/>
    </cofactor>
</comment>
<evidence type="ECO:0000256" key="1">
    <source>
        <dbReference type="ARBA" id="ARBA00001970"/>
    </source>
</evidence>
<dbReference type="GO" id="GO:0005829">
    <property type="term" value="C:cytosol"/>
    <property type="evidence" value="ECO:0007669"/>
    <property type="project" value="TreeGrafter"/>
</dbReference>
<evidence type="ECO:0000313" key="9">
    <source>
        <dbReference type="EMBL" id="AJQ93007.1"/>
    </source>
</evidence>
<dbReference type="EMBL" id="CP007142">
    <property type="protein sequence ID" value="AJQ93007.1"/>
    <property type="molecule type" value="Genomic_DNA"/>
</dbReference>
<sequence length="295" mass="33495">MMTTPFQPGILEEIPAAGCFLFADLFDVQQWDKLRPVLEQLIDGHGIVLGVGSKLLKALGKAPEGMQEFPALQHPAAKRRDYDLWFWLRAEDPGAIHHLLRMLLNATEEFITVKVQYQAFRYQEGRDLSGYVDGTENPTGAKAEAAAFVKSSDQAQNGASLVTVQPWVHELDYFKSLPQNEQDDAIGRRLADNEEFEDSPASAHVKRTAQESFDPESFMLRRSMPWTDHRNEAGLVFISFVDDFAKFNRMFERMLGLEDGIEDGLFSFSMPLFGINFWCPPVTENGRINLQFLRD</sequence>
<comment type="similarity">
    <text evidence="6">Belongs to the DyP-type peroxidase family.</text>
</comment>
<dbReference type="PATRIC" id="fig|1445510.3.peg.937"/>
<keyword evidence="10" id="KW-1185">Reference proteome</keyword>
<evidence type="ECO:0000259" key="7">
    <source>
        <dbReference type="Pfam" id="PF04261"/>
    </source>
</evidence>
<evidence type="ECO:0000256" key="2">
    <source>
        <dbReference type="ARBA" id="ARBA00022559"/>
    </source>
</evidence>
<keyword evidence="2 9" id="KW-0575">Peroxidase</keyword>
<dbReference type="AlphaFoldDB" id="A0A0C5VEL8"/>
<evidence type="ECO:0000256" key="5">
    <source>
        <dbReference type="ARBA" id="ARBA00023004"/>
    </source>
</evidence>